<dbReference type="AlphaFoldDB" id="B4GSX1"/>
<reference evidence="2 3" key="1">
    <citation type="journal article" date="2007" name="Nature">
        <title>Evolution of genes and genomes on the Drosophila phylogeny.</title>
        <authorList>
            <consortium name="Drosophila 12 Genomes Consortium"/>
            <person name="Clark A.G."/>
            <person name="Eisen M.B."/>
            <person name="Smith D.R."/>
            <person name="Bergman C.M."/>
            <person name="Oliver B."/>
            <person name="Markow T.A."/>
            <person name="Kaufman T.C."/>
            <person name="Kellis M."/>
            <person name="Gelbart W."/>
            <person name="Iyer V.N."/>
            <person name="Pollard D.A."/>
            <person name="Sackton T.B."/>
            <person name="Larracuente A.M."/>
            <person name="Singh N.D."/>
            <person name="Abad J.P."/>
            <person name="Abt D.N."/>
            <person name="Adryan B."/>
            <person name="Aguade M."/>
            <person name="Akashi H."/>
            <person name="Anderson W.W."/>
            <person name="Aquadro C.F."/>
            <person name="Ardell D.H."/>
            <person name="Arguello R."/>
            <person name="Artieri C.G."/>
            <person name="Barbash D.A."/>
            <person name="Barker D."/>
            <person name="Barsanti P."/>
            <person name="Batterham P."/>
            <person name="Batzoglou S."/>
            <person name="Begun D."/>
            <person name="Bhutkar A."/>
            <person name="Blanco E."/>
            <person name="Bosak S.A."/>
            <person name="Bradley R.K."/>
            <person name="Brand A.D."/>
            <person name="Brent M.R."/>
            <person name="Brooks A.N."/>
            <person name="Brown R.H."/>
            <person name="Butlin R.K."/>
            <person name="Caggese C."/>
            <person name="Calvi B.R."/>
            <person name="Bernardo de Carvalho A."/>
            <person name="Caspi A."/>
            <person name="Castrezana S."/>
            <person name="Celniker S.E."/>
            <person name="Chang J.L."/>
            <person name="Chapple C."/>
            <person name="Chatterji S."/>
            <person name="Chinwalla A."/>
            <person name="Civetta A."/>
            <person name="Clifton S.W."/>
            <person name="Comeron J.M."/>
            <person name="Costello J.C."/>
            <person name="Coyne J.A."/>
            <person name="Daub J."/>
            <person name="David R.G."/>
            <person name="Delcher A.L."/>
            <person name="Delehaunty K."/>
            <person name="Do C.B."/>
            <person name="Ebling H."/>
            <person name="Edwards K."/>
            <person name="Eickbush T."/>
            <person name="Evans J.D."/>
            <person name="Filipski A."/>
            <person name="Findeiss S."/>
            <person name="Freyhult E."/>
            <person name="Fulton L."/>
            <person name="Fulton R."/>
            <person name="Garcia A.C."/>
            <person name="Gardiner A."/>
            <person name="Garfield D.A."/>
            <person name="Garvin B.E."/>
            <person name="Gibson G."/>
            <person name="Gilbert D."/>
            <person name="Gnerre S."/>
            <person name="Godfrey J."/>
            <person name="Good R."/>
            <person name="Gotea V."/>
            <person name="Gravely B."/>
            <person name="Greenberg A.J."/>
            <person name="Griffiths-Jones S."/>
            <person name="Gross S."/>
            <person name="Guigo R."/>
            <person name="Gustafson E.A."/>
            <person name="Haerty W."/>
            <person name="Hahn M.W."/>
            <person name="Halligan D.L."/>
            <person name="Halpern A.L."/>
            <person name="Halter G.M."/>
            <person name="Han M.V."/>
            <person name="Heger A."/>
            <person name="Hillier L."/>
            <person name="Hinrichs A.S."/>
            <person name="Holmes I."/>
            <person name="Hoskins R.A."/>
            <person name="Hubisz M.J."/>
            <person name="Hultmark D."/>
            <person name="Huntley M.A."/>
            <person name="Jaffe D.B."/>
            <person name="Jagadeeshan S."/>
            <person name="Jeck W.R."/>
            <person name="Johnson J."/>
            <person name="Jones C.D."/>
            <person name="Jordan W.C."/>
            <person name="Karpen G.H."/>
            <person name="Kataoka E."/>
            <person name="Keightley P.D."/>
            <person name="Kheradpour P."/>
            <person name="Kirkness E.F."/>
            <person name="Koerich L.B."/>
            <person name="Kristiansen K."/>
            <person name="Kudrna D."/>
            <person name="Kulathinal R.J."/>
            <person name="Kumar S."/>
            <person name="Kwok R."/>
            <person name="Lander E."/>
            <person name="Langley C.H."/>
            <person name="Lapoint R."/>
            <person name="Lazzaro B.P."/>
            <person name="Lee S.J."/>
            <person name="Levesque L."/>
            <person name="Li R."/>
            <person name="Lin C.F."/>
            <person name="Lin M.F."/>
            <person name="Lindblad-Toh K."/>
            <person name="Llopart A."/>
            <person name="Long M."/>
            <person name="Low L."/>
            <person name="Lozovsky E."/>
            <person name="Lu J."/>
            <person name="Luo M."/>
            <person name="Machado C.A."/>
            <person name="Makalowski W."/>
            <person name="Marzo M."/>
            <person name="Matsuda M."/>
            <person name="Matzkin L."/>
            <person name="McAllister B."/>
            <person name="McBride C.S."/>
            <person name="McKernan B."/>
            <person name="McKernan K."/>
            <person name="Mendez-Lago M."/>
            <person name="Minx P."/>
            <person name="Mollenhauer M.U."/>
            <person name="Montooth K."/>
            <person name="Mount S.M."/>
            <person name="Mu X."/>
            <person name="Myers E."/>
            <person name="Negre B."/>
            <person name="Newfeld S."/>
            <person name="Nielsen R."/>
            <person name="Noor M.A."/>
            <person name="O'Grady P."/>
            <person name="Pachter L."/>
            <person name="Papaceit M."/>
            <person name="Parisi M.J."/>
            <person name="Parisi M."/>
            <person name="Parts L."/>
            <person name="Pedersen J.S."/>
            <person name="Pesole G."/>
            <person name="Phillippy A.M."/>
            <person name="Ponting C.P."/>
            <person name="Pop M."/>
            <person name="Porcelli D."/>
            <person name="Powell J.R."/>
            <person name="Prohaska S."/>
            <person name="Pruitt K."/>
            <person name="Puig M."/>
            <person name="Quesneville H."/>
            <person name="Ram K.R."/>
            <person name="Rand D."/>
            <person name="Rasmussen M.D."/>
            <person name="Reed L.K."/>
            <person name="Reenan R."/>
            <person name="Reily A."/>
            <person name="Remington K.A."/>
            <person name="Rieger T.T."/>
            <person name="Ritchie M.G."/>
            <person name="Robin C."/>
            <person name="Rogers Y.H."/>
            <person name="Rohde C."/>
            <person name="Rozas J."/>
            <person name="Rubenfield M.J."/>
            <person name="Ruiz A."/>
            <person name="Russo S."/>
            <person name="Salzberg S.L."/>
            <person name="Sanchez-Gracia A."/>
            <person name="Saranga D.J."/>
            <person name="Sato H."/>
            <person name="Schaeffer S.W."/>
            <person name="Schatz M.C."/>
            <person name="Schlenke T."/>
            <person name="Schwartz R."/>
            <person name="Segarra C."/>
            <person name="Singh R.S."/>
            <person name="Sirot L."/>
            <person name="Sirota M."/>
            <person name="Sisneros N.B."/>
            <person name="Smith C.D."/>
            <person name="Smith T.F."/>
            <person name="Spieth J."/>
            <person name="Stage D.E."/>
            <person name="Stark A."/>
            <person name="Stephan W."/>
            <person name="Strausberg R.L."/>
            <person name="Strempel S."/>
            <person name="Sturgill D."/>
            <person name="Sutton G."/>
            <person name="Sutton G.G."/>
            <person name="Tao W."/>
            <person name="Teichmann S."/>
            <person name="Tobari Y.N."/>
            <person name="Tomimura Y."/>
            <person name="Tsolas J.M."/>
            <person name="Valente V.L."/>
            <person name="Venter E."/>
            <person name="Venter J.C."/>
            <person name="Vicario S."/>
            <person name="Vieira F.G."/>
            <person name="Vilella A.J."/>
            <person name="Villasante A."/>
            <person name="Walenz B."/>
            <person name="Wang J."/>
            <person name="Wasserman M."/>
            <person name="Watts T."/>
            <person name="Wilson D."/>
            <person name="Wilson R.K."/>
            <person name="Wing R.A."/>
            <person name="Wolfner M.F."/>
            <person name="Wong A."/>
            <person name="Wong G.K."/>
            <person name="Wu C.I."/>
            <person name="Wu G."/>
            <person name="Yamamoto D."/>
            <person name="Yang H.P."/>
            <person name="Yang S.P."/>
            <person name="Yorke J.A."/>
            <person name="Yoshida K."/>
            <person name="Zdobnov E."/>
            <person name="Zhang P."/>
            <person name="Zhang Y."/>
            <person name="Zimin A.V."/>
            <person name="Baldwin J."/>
            <person name="Abdouelleil A."/>
            <person name="Abdulkadir J."/>
            <person name="Abebe A."/>
            <person name="Abera B."/>
            <person name="Abreu J."/>
            <person name="Acer S.C."/>
            <person name="Aftuck L."/>
            <person name="Alexander A."/>
            <person name="An P."/>
            <person name="Anderson E."/>
            <person name="Anderson S."/>
            <person name="Arachi H."/>
            <person name="Azer M."/>
            <person name="Bachantsang P."/>
            <person name="Barry A."/>
            <person name="Bayul T."/>
            <person name="Berlin A."/>
            <person name="Bessette D."/>
            <person name="Bloom T."/>
            <person name="Blye J."/>
            <person name="Boguslavskiy L."/>
            <person name="Bonnet C."/>
            <person name="Boukhgalter B."/>
            <person name="Bourzgui I."/>
            <person name="Brown A."/>
            <person name="Cahill P."/>
            <person name="Channer S."/>
            <person name="Cheshatsang Y."/>
            <person name="Chuda L."/>
            <person name="Citroen M."/>
            <person name="Collymore A."/>
            <person name="Cooke P."/>
            <person name="Costello M."/>
            <person name="D'Aco K."/>
            <person name="Daza R."/>
            <person name="De Haan G."/>
            <person name="DeGray S."/>
            <person name="DeMaso C."/>
            <person name="Dhargay N."/>
            <person name="Dooley K."/>
            <person name="Dooley E."/>
            <person name="Doricent M."/>
            <person name="Dorje P."/>
            <person name="Dorjee K."/>
            <person name="Dupes A."/>
            <person name="Elong R."/>
            <person name="Falk J."/>
            <person name="Farina A."/>
            <person name="Faro S."/>
            <person name="Ferguson D."/>
            <person name="Fisher S."/>
            <person name="Foley C.D."/>
            <person name="Franke A."/>
            <person name="Friedrich D."/>
            <person name="Gadbois L."/>
            <person name="Gearin G."/>
            <person name="Gearin C.R."/>
            <person name="Giannoukos G."/>
            <person name="Goode T."/>
            <person name="Graham J."/>
            <person name="Grandbois E."/>
            <person name="Grewal S."/>
            <person name="Gyaltsen K."/>
            <person name="Hafez N."/>
            <person name="Hagos B."/>
            <person name="Hall J."/>
            <person name="Henson C."/>
            <person name="Hollinger A."/>
            <person name="Honan T."/>
            <person name="Huard M.D."/>
            <person name="Hughes L."/>
            <person name="Hurhula B."/>
            <person name="Husby M.E."/>
            <person name="Kamat A."/>
            <person name="Kanga B."/>
            <person name="Kashin S."/>
            <person name="Khazanovich D."/>
            <person name="Kisner P."/>
            <person name="Lance K."/>
            <person name="Lara M."/>
            <person name="Lee W."/>
            <person name="Lennon N."/>
            <person name="Letendre F."/>
            <person name="LeVine R."/>
            <person name="Lipovsky A."/>
            <person name="Liu X."/>
            <person name="Liu J."/>
            <person name="Liu S."/>
            <person name="Lokyitsang T."/>
            <person name="Lokyitsang Y."/>
            <person name="Lubonja R."/>
            <person name="Lui A."/>
            <person name="MacDonald P."/>
            <person name="Magnisalis V."/>
            <person name="Maru K."/>
            <person name="Matthews C."/>
            <person name="McCusker W."/>
            <person name="McDonough S."/>
            <person name="Mehta T."/>
            <person name="Meldrim J."/>
            <person name="Meneus L."/>
            <person name="Mihai O."/>
            <person name="Mihalev A."/>
            <person name="Mihova T."/>
            <person name="Mittelman R."/>
            <person name="Mlenga V."/>
            <person name="Montmayeur A."/>
            <person name="Mulrain L."/>
            <person name="Navidi A."/>
            <person name="Naylor J."/>
            <person name="Negash T."/>
            <person name="Nguyen T."/>
            <person name="Nguyen N."/>
            <person name="Nicol R."/>
            <person name="Norbu C."/>
            <person name="Norbu N."/>
            <person name="Novod N."/>
            <person name="O'Neill B."/>
            <person name="Osman S."/>
            <person name="Markiewicz E."/>
            <person name="Oyono O.L."/>
            <person name="Patti C."/>
            <person name="Phunkhang P."/>
            <person name="Pierre F."/>
            <person name="Priest M."/>
            <person name="Raghuraman S."/>
            <person name="Rege F."/>
            <person name="Reyes R."/>
            <person name="Rise C."/>
            <person name="Rogov P."/>
            <person name="Ross K."/>
            <person name="Ryan E."/>
            <person name="Settipalli S."/>
            <person name="Shea T."/>
            <person name="Sherpa N."/>
            <person name="Shi L."/>
            <person name="Shih D."/>
            <person name="Sparrow T."/>
            <person name="Spaulding J."/>
            <person name="Stalker J."/>
            <person name="Stange-Thomann N."/>
            <person name="Stavropoulos S."/>
            <person name="Stone C."/>
            <person name="Strader C."/>
            <person name="Tesfaye S."/>
            <person name="Thomson T."/>
            <person name="Thoulutsang Y."/>
            <person name="Thoulutsang D."/>
            <person name="Topham K."/>
            <person name="Topping I."/>
            <person name="Tsamla T."/>
            <person name="Vassiliev H."/>
            <person name="Vo A."/>
            <person name="Wangchuk T."/>
            <person name="Wangdi T."/>
            <person name="Weiand M."/>
            <person name="Wilkinson J."/>
            <person name="Wilson A."/>
            <person name="Yadav S."/>
            <person name="Young G."/>
            <person name="Yu Q."/>
            <person name="Zembek L."/>
            <person name="Zhong D."/>
            <person name="Zimmer A."/>
            <person name="Zwirko Z."/>
            <person name="Jaffe D.B."/>
            <person name="Alvarez P."/>
            <person name="Brockman W."/>
            <person name="Butler J."/>
            <person name="Chin C."/>
            <person name="Gnerre S."/>
            <person name="Grabherr M."/>
            <person name="Kleber M."/>
            <person name="Mauceli E."/>
            <person name="MacCallum I."/>
        </authorList>
    </citation>
    <scope>NUCLEOTIDE SEQUENCE [LARGE SCALE GENOMIC DNA]</scope>
    <source>
        <strain evidence="3">MSH-3 / Tucson 14011-0111.49</strain>
    </source>
</reference>
<dbReference type="Proteomes" id="UP000008744">
    <property type="component" value="Unassembled WGS sequence"/>
</dbReference>
<gene>
    <name evidence="2" type="primary">Dper\GL26403</name>
    <name evidence="2" type="ORF">Dper_GL26403</name>
</gene>
<protein>
    <submittedName>
        <fullName evidence="2">GL26403</fullName>
    </submittedName>
</protein>
<dbReference type="EMBL" id="CH479189">
    <property type="protein sequence ID" value="EDW25480.1"/>
    <property type="molecule type" value="Genomic_DNA"/>
</dbReference>
<name>B4GSX1_DROPE</name>
<organism evidence="3">
    <name type="scientific">Drosophila persimilis</name>
    <name type="common">Fruit fly</name>
    <dbReference type="NCBI Taxonomy" id="7234"/>
    <lineage>
        <taxon>Eukaryota</taxon>
        <taxon>Metazoa</taxon>
        <taxon>Ecdysozoa</taxon>
        <taxon>Arthropoda</taxon>
        <taxon>Hexapoda</taxon>
        <taxon>Insecta</taxon>
        <taxon>Pterygota</taxon>
        <taxon>Neoptera</taxon>
        <taxon>Endopterygota</taxon>
        <taxon>Diptera</taxon>
        <taxon>Brachycera</taxon>
        <taxon>Muscomorpha</taxon>
        <taxon>Ephydroidea</taxon>
        <taxon>Drosophilidae</taxon>
        <taxon>Drosophila</taxon>
        <taxon>Sophophora</taxon>
    </lineage>
</organism>
<accession>B4GSX1</accession>
<dbReference type="HOGENOM" id="CLU_2348870_0_0_1"/>
<sequence>MYGQRFVINPPPSPLETEPESGHIWELEVEVELETETESESTTCALRNGIMCSGRRVRQMFSKLIRLRAKRDAEQFPLNDDVDDALSAPFPQPLDRG</sequence>
<feature type="region of interest" description="Disordered" evidence="1">
    <location>
        <begin position="1"/>
        <end position="21"/>
    </location>
</feature>
<evidence type="ECO:0000256" key="1">
    <source>
        <dbReference type="SAM" id="MobiDB-lite"/>
    </source>
</evidence>
<keyword evidence="3" id="KW-1185">Reference proteome</keyword>
<feature type="region of interest" description="Disordered" evidence="1">
    <location>
        <begin position="78"/>
        <end position="97"/>
    </location>
</feature>
<evidence type="ECO:0000313" key="3">
    <source>
        <dbReference type="Proteomes" id="UP000008744"/>
    </source>
</evidence>
<evidence type="ECO:0000313" key="2">
    <source>
        <dbReference type="EMBL" id="EDW25480.1"/>
    </source>
</evidence>
<proteinExistence type="predicted"/>